<dbReference type="Proteomes" id="UP000179018">
    <property type="component" value="Unassembled WGS sequence"/>
</dbReference>
<sequence>MGANSGRLLIRIITAEEFLNLPPLGEGLGRATICYSDRGVVVIEGTGGISIGEATRFLASAMFGEEGTLVTERER</sequence>
<organism evidence="1 2">
    <name type="scientific">Candidatus Woesebacteria bacterium RIFCSPLOWO2_01_FULL_39_10</name>
    <dbReference type="NCBI Taxonomy" id="1802516"/>
    <lineage>
        <taxon>Bacteria</taxon>
        <taxon>Candidatus Woeseibacteriota</taxon>
    </lineage>
</organism>
<comment type="caution">
    <text evidence="1">The sequence shown here is derived from an EMBL/GenBank/DDBJ whole genome shotgun (WGS) entry which is preliminary data.</text>
</comment>
<name>A0A1F8B8Z6_9BACT</name>
<dbReference type="AlphaFoldDB" id="A0A1F8B8Z6"/>
<dbReference type="STRING" id="1802516.A3A75_03700"/>
<gene>
    <name evidence="1" type="ORF">A3A75_03700</name>
</gene>
<evidence type="ECO:0000313" key="1">
    <source>
        <dbReference type="EMBL" id="OGM59818.1"/>
    </source>
</evidence>
<evidence type="ECO:0000313" key="2">
    <source>
        <dbReference type="Proteomes" id="UP000179018"/>
    </source>
</evidence>
<reference evidence="1 2" key="1">
    <citation type="journal article" date="2016" name="Nat. Commun.">
        <title>Thousands of microbial genomes shed light on interconnected biogeochemical processes in an aquifer system.</title>
        <authorList>
            <person name="Anantharaman K."/>
            <person name="Brown C.T."/>
            <person name="Hug L.A."/>
            <person name="Sharon I."/>
            <person name="Castelle C.J."/>
            <person name="Probst A.J."/>
            <person name="Thomas B.C."/>
            <person name="Singh A."/>
            <person name="Wilkins M.J."/>
            <person name="Karaoz U."/>
            <person name="Brodie E.L."/>
            <person name="Williams K.H."/>
            <person name="Hubbard S.S."/>
            <person name="Banfield J.F."/>
        </authorList>
    </citation>
    <scope>NUCLEOTIDE SEQUENCE [LARGE SCALE GENOMIC DNA]</scope>
</reference>
<protein>
    <submittedName>
        <fullName evidence="1">Uncharacterized protein</fullName>
    </submittedName>
</protein>
<dbReference type="EMBL" id="MGHC01000015">
    <property type="protein sequence ID" value="OGM59818.1"/>
    <property type="molecule type" value="Genomic_DNA"/>
</dbReference>
<proteinExistence type="predicted"/>
<accession>A0A1F8B8Z6</accession>